<sequence length="56" mass="5692">MDTELLDLTSATITDLSGELGEAMTAAVRWAVEQCDNSPSLRASGGNPGGGAQRLG</sequence>
<feature type="compositionally biased region" description="Gly residues" evidence="1">
    <location>
        <begin position="46"/>
        <end position="56"/>
    </location>
</feature>
<comment type="caution">
    <text evidence="2">The sequence shown here is derived from an EMBL/GenBank/DDBJ whole genome shotgun (WGS) entry which is preliminary data.</text>
</comment>
<name>A0ABU6C2A2_9ACTN</name>
<dbReference type="Proteomes" id="UP001352223">
    <property type="component" value="Unassembled WGS sequence"/>
</dbReference>
<accession>A0ABU6C2A2</accession>
<protein>
    <submittedName>
        <fullName evidence="2">Uncharacterized protein</fullName>
    </submittedName>
</protein>
<evidence type="ECO:0000313" key="3">
    <source>
        <dbReference type="Proteomes" id="UP001352223"/>
    </source>
</evidence>
<dbReference type="RefSeq" id="WP_324765808.1">
    <property type="nucleotide sequence ID" value="NZ_BAAATS010000022.1"/>
</dbReference>
<keyword evidence="3" id="KW-1185">Reference proteome</keyword>
<feature type="region of interest" description="Disordered" evidence="1">
    <location>
        <begin position="37"/>
        <end position="56"/>
    </location>
</feature>
<organism evidence="2 3">
    <name type="scientific">Streptomyces kunmingensis</name>
    <dbReference type="NCBI Taxonomy" id="68225"/>
    <lineage>
        <taxon>Bacteria</taxon>
        <taxon>Bacillati</taxon>
        <taxon>Actinomycetota</taxon>
        <taxon>Actinomycetes</taxon>
        <taxon>Kitasatosporales</taxon>
        <taxon>Streptomycetaceae</taxon>
        <taxon>Streptomyces</taxon>
    </lineage>
</organism>
<evidence type="ECO:0000313" key="2">
    <source>
        <dbReference type="EMBL" id="MEB3958826.1"/>
    </source>
</evidence>
<gene>
    <name evidence="2" type="ORF">OKJ48_00920</name>
</gene>
<proteinExistence type="predicted"/>
<evidence type="ECO:0000256" key="1">
    <source>
        <dbReference type="SAM" id="MobiDB-lite"/>
    </source>
</evidence>
<dbReference type="EMBL" id="JAOZYB010000001">
    <property type="protein sequence ID" value="MEB3958826.1"/>
    <property type="molecule type" value="Genomic_DNA"/>
</dbReference>
<reference evidence="2 3" key="1">
    <citation type="submission" date="2022-10" db="EMBL/GenBank/DDBJ databases">
        <authorList>
            <person name="Xie J."/>
            <person name="Shen N."/>
        </authorList>
    </citation>
    <scope>NUCLEOTIDE SEQUENCE [LARGE SCALE GENOMIC DNA]</scope>
    <source>
        <strain evidence="2 3">DSM 41681</strain>
    </source>
</reference>